<evidence type="ECO:0000256" key="5">
    <source>
        <dbReference type="ARBA" id="ARBA00022485"/>
    </source>
</evidence>
<dbReference type="PANTHER" id="PTHR30352:SF2">
    <property type="entry name" value="ANAEROBIC RIBONUCLEOSIDE-TRIPHOSPHATE REDUCTASE-ACTIVATING PROTEIN"/>
    <property type="match status" value="1"/>
</dbReference>
<dbReference type="SFLD" id="SFLDG01063">
    <property type="entry name" value="activating_enzymes__group_1"/>
    <property type="match status" value="1"/>
</dbReference>
<dbReference type="InterPro" id="IPR001989">
    <property type="entry name" value="Radical_activat_CS"/>
</dbReference>
<dbReference type="InterPro" id="IPR007197">
    <property type="entry name" value="rSAM"/>
</dbReference>
<evidence type="ECO:0000313" key="14">
    <source>
        <dbReference type="EMBL" id="SDZ22865.1"/>
    </source>
</evidence>
<comment type="similarity">
    <text evidence="3 12">Belongs to the organic radical-activating enzymes family.</text>
</comment>
<keyword evidence="7" id="KW-0479">Metal-binding</keyword>
<evidence type="ECO:0000256" key="9">
    <source>
        <dbReference type="ARBA" id="ARBA00023004"/>
    </source>
</evidence>
<dbReference type="Pfam" id="PF13353">
    <property type="entry name" value="Fer4_12"/>
    <property type="match status" value="1"/>
</dbReference>
<dbReference type="SUPFAM" id="SSF102114">
    <property type="entry name" value="Radical SAM enzymes"/>
    <property type="match status" value="1"/>
</dbReference>
<reference evidence="15" key="1">
    <citation type="submission" date="2016-10" db="EMBL/GenBank/DDBJ databases">
        <authorList>
            <person name="Varghese N."/>
            <person name="Submissions S."/>
        </authorList>
    </citation>
    <scope>NUCLEOTIDE SEQUENCE [LARGE SCALE GENOMIC DNA]</scope>
    <source>
        <strain evidence="15">SP</strain>
    </source>
</reference>
<dbReference type="Gene3D" id="3.20.20.70">
    <property type="entry name" value="Aldolase class I"/>
    <property type="match status" value="1"/>
</dbReference>
<evidence type="ECO:0000256" key="7">
    <source>
        <dbReference type="ARBA" id="ARBA00022723"/>
    </source>
</evidence>
<evidence type="ECO:0000256" key="10">
    <source>
        <dbReference type="ARBA" id="ARBA00023014"/>
    </source>
</evidence>
<feature type="domain" description="Radical SAM core" evidence="13">
    <location>
        <begin position="13"/>
        <end position="169"/>
    </location>
</feature>
<dbReference type="InterPro" id="IPR012837">
    <property type="entry name" value="NrdG"/>
</dbReference>
<dbReference type="PROSITE" id="PS01087">
    <property type="entry name" value="RADICAL_ACTIVATING"/>
    <property type="match status" value="1"/>
</dbReference>
<evidence type="ECO:0000256" key="4">
    <source>
        <dbReference type="ARBA" id="ARBA00014281"/>
    </source>
</evidence>
<organism evidence="14 15">
    <name type="scientific">Evansella caseinilytica</name>
    <dbReference type="NCBI Taxonomy" id="1503961"/>
    <lineage>
        <taxon>Bacteria</taxon>
        <taxon>Bacillati</taxon>
        <taxon>Bacillota</taxon>
        <taxon>Bacilli</taxon>
        <taxon>Bacillales</taxon>
        <taxon>Bacillaceae</taxon>
        <taxon>Evansella</taxon>
    </lineage>
</organism>
<dbReference type="OrthoDB" id="9782387at2"/>
<protein>
    <recommendedName>
        <fullName evidence="4 12">Anaerobic ribonucleoside-triphosphate reductase-activating protein</fullName>
        <ecNumber evidence="12">1.97.1.-</ecNumber>
    </recommendedName>
</protein>
<dbReference type="InterPro" id="IPR058240">
    <property type="entry name" value="rSAM_sf"/>
</dbReference>
<dbReference type="InterPro" id="IPR013785">
    <property type="entry name" value="Aldolase_TIM"/>
</dbReference>
<dbReference type="PROSITE" id="PS51918">
    <property type="entry name" value="RADICAL_SAM"/>
    <property type="match status" value="1"/>
</dbReference>
<dbReference type="AlphaFoldDB" id="A0A1H3RC15"/>
<dbReference type="STRING" id="1503961.SAMN05421736_10823"/>
<name>A0A1H3RC15_9BACI</name>
<dbReference type="CDD" id="cd01335">
    <property type="entry name" value="Radical_SAM"/>
    <property type="match status" value="1"/>
</dbReference>
<evidence type="ECO:0000256" key="8">
    <source>
        <dbReference type="ARBA" id="ARBA00023002"/>
    </source>
</evidence>
<keyword evidence="9" id="KW-0408">Iron</keyword>
<keyword evidence="5" id="KW-0004">4Fe-4S</keyword>
<dbReference type="EMBL" id="FNPI01000008">
    <property type="protein sequence ID" value="SDZ22865.1"/>
    <property type="molecule type" value="Genomic_DNA"/>
</dbReference>
<comment type="function">
    <text evidence="2 12">Activation of anaerobic ribonucleoside-triphosphate reductase under anaerobic conditions by generation of an organic free radical, using S-adenosylmethionine and reduced flavodoxin as cosubstrates to produce 5'-deoxy-adenosine.</text>
</comment>
<dbReference type="InterPro" id="IPR034457">
    <property type="entry name" value="Organic_radical-activating"/>
</dbReference>
<keyword evidence="8 12" id="KW-0560">Oxidoreductase</keyword>
<comment type="cofactor">
    <cofactor evidence="1">
        <name>[4Fe-4S] cluster</name>
        <dbReference type="ChEBI" id="CHEBI:49883"/>
    </cofactor>
</comment>
<evidence type="ECO:0000256" key="6">
    <source>
        <dbReference type="ARBA" id="ARBA00022691"/>
    </source>
</evidence>
<dbReference type="EC" id="1.97.1.-" evidence="12"/>
<evidence type="ECO:0000256" key="3">
    <source>
        <dbReference type="ARBA" id="ARBA00009777"/>
    </source>
</evidence>
<accession>A0A1H3RC15</accession>
<dbReference type="SFLD" id="SFLDF00299">
    <property type="entry name" value="anaerobic_ribonucleoside-triph"/>
    <property type="match status" value="1"/>
</dbReference>
<sequence length="169" mass="18695">MVKVLSVIHDSIVDGEGLRTVVFTAGCPHFCPGCHNPSSWNINNGKEYSEEELVHAISVSESNDVTFSGGDPFFQAAELVPVARRVKEMGKSLWIYTGYTLEQLLERMIKSELILLALADTIVDGPYIEAERDLTLPFRGSRNQRIIPVTGELRSRAAALMEESSQPIC</sequence>
<keyword evidence="10" id="KW-0411">Iron-sulfur</keyword>
<keyword evidence="6" id="KW-0949">S-adenosyl-L-methionine</keyword>
<proteinExistence type="inferred from homology"/>
<gene>
    <name evidence="14" type="ORF">SAMN05421736_10823</name>
</gene>
<evidence type="ECO:0000259" key="13">
    <source>
        <dbReference type="PROSITE" id="PS51918"/>
    </source>
</evidence>
<evidence type="ECO:0000256" key="1">
    <source>
        <dbReference type="ARBA" id="ARBA00001966"/>
    </source>
</evidence>
<dbReference type="PANTHER" id="PTHR30352">
    <property type="entry name" value="PYRUVATE FORMATE-LYASE-ACTIVATING ENZYME"/>
    <property type="match status" value="1"/>
</dbReference>
<evidence type="ECO:0000256" key="11">
    <source>
        <dbReference type="ARBA" id="ARBA00047365"/>
    </source>
</evidence>
<evidence type="ECO:0000313" key="15">
    <source>
        <dbReference type="Proteomes" id="UP000198935"/>
    </source>
</evidence>
<dbReference type="GO" id="GO:0043365">
    <property type="term" value="F:[formate-C-acetyltransferase]-activating enzyme activity"/>
    <property type="evidence" value="ECO:0007669"/>
    <property type="project" value="InterPro"/>
</dbReference>
<keyword evidence="15" id="KW-1185">Reference proteome</keyword>
<evidence type="ECO:0000256" key="12">
    <source>
        <dbReference type="PIRNR" id="PIRNR000368"/>
    </source>
</evidence>
<dbReference type="NCBIfam" id="TIGR02491">
    <property type="entry name" value="NrdG"/>
    <property type="match status" value="1"/>
</dbReference>
<dbReference type="GO" id="GO:0046872">
    <property type="term" value="F:metal ion binding"/>
    <property type="evidence" value="ECO:0007669"/>
    <property type="project" value="UniProtKB-KW"/>
</dbReference>
<evidence type="ECO:0000256" key="2">
    <source>
        <dbReference type="ARBA" id="ARBA00003852"/>
    </source>
</evidence>
<dbReference type="Proteomes" id="UP000198935">
    <property type="component" value="Unassembled WGS sequence"/>
</dbReference>
<dbReference type="SFLD" id="SFLDS00029">
    <property type="entry name" value="Radical_SAM"/>
    <property type="match status" value="1"/>
</dbReference>
<dbReference type="GO" id="GO:0004748">
    <property type="term" value="F:ribonucleoside-diphosphate reductase activity, thioredoxin disulfide as acceptor"/>
    <property type="evidence" value="ECO:0007669"/>
    <property type="project" value="TreeGrafter"/>
</dbReference>
<dbReference type="SFLD" id="SFLDG01066">
    <property type="entry name" value="organic_radical-activating_enz"/>
    <property type="match status" value="1"/>
</dbReference>
<comment type="catalytic activity">
    <reaction evidence="11">
        <text>glycyl-[protein] + reduced [flavodoxin] + S-adenosyl-L-methionine = glycin-2-yl radical-[protein] + semiquinone [flavodoxin] + 5'-deoxyadenosine + L-methionine + H(+)</text>
        <dbReference type="Rhea" id="RHEA:61976"/>
        <dbReference type="Rhea" id="RHEA-COMP:10622"/>
        <dbReference type="Rhea" id="RHEA-COMP:14480"/>
        <dbReference type="Rhea" id="RHEA-COMP:15993"/>
        <dbReference type="Rhea" id="RHEA-COMP:15994"/>
        <dbReference type="ChEBI" id="CHEBI:15378"/>
        <dbReference type="ChEBI" id="CHEBI:17319"/>
        <dbReference type="ChEBI" id="CHEBI:29947"/>
        <dbReference type="ChEBI" id="CHEBI:32722"/>
        <dbReference type="ChEBI" id="CHEBI:57618"/>
        <dbReference type="ChEBI" id="CHEBI:57844"/>
        <dbReference type="ChEBI" id="CHEBI:59789"/>
        <dbReference type="ChEBI" id="CHEBI:140311"/>
    </reaction>
</comment>
<dbReference type="GO" id="GO:0051539">
    <property type="term" value="F:4 iron, 4 sulfur cluster binding"/>
    <property type="evidence" value="ECO:0007669"/>
    <property type="project" value="UniProtKB-KW"/>
</dbReference>
<dbReference type="PIRSF" id="PIRSF000368">
    <property type="entry name" value="NrdG"/>
    <property type="match status" value="1"/>
</dbReference>